<comment type="caution">
    <text evidence="1">The sequence shown here is derived from an EMBL/GenBank/DDBJ whole genome shotgun (WGS) entry which is preliminary data.</text>
</comment>
<dbReference type="Proteomes" id="UP001183619">
    <property type="component" value="Unassembled WGS sequence"/>
</dbReference>
<evidence type="ECO:0000313" key="1">
    <source>
        <dbReference type="EMBL" id="MDR7354855.1"/>
    </source>
</evidence>
<proteinExistence type="predicted"/>
<gene>
    <name evidence="1" type="ORF">J2S37_001393</name>
</gene>
<keyword evidence="2" id="KW-1185">Reference proteome</keyword>
<dbReference type="EMBL" id="JAVDYF010000001">
    <property type="protein sequence ID" value="MDR7354855.1"/>
    <property type="molecule type" value="Genomic_DNA"/>
</dbReference>
<protein>
    <submittedName>
        <fullName evidence="1">Uncharacterized protein</fullName>
    </submittedName>
</protein>
<name>A0ABU2B8B1_9CORY</name>
<reference evidence="1 2" key="1">
    <citation type="submission" date="2023-07" db="EMBL/GenBank/DDBJ databases">
        <title>Sequencing the genomes of 1000 actinobacteria strains.</title>
        <authorList>
            <person name="Klenk H.-P."/>
        </authorList>
    </citation>
    <scope>NUCLEOTIDE SEQUENCE [LARGE SCALE GENOMIC DNA]</scope>
    <source>
        <strain evidence="1 2">DSM 44508</strain>
    </source>
</reference>
<sequence>MLGDSAAQEEKVELPNMQQVYFQWAYSTFWCARLWFGGVREDMSSFRLGKCGGCSTFWGVRACFLGCGRGIGRVVGVWGVGVDKRGVWDVGLTRPFQVRRHVFGARE</sequence>
<evidence type="ECO:0000313" key="2">
    <source>
        <dbReference type="Proteomes" id="UP001183619"/>
    </source>
</evidence>
<organism evidence="1 2">
    <name type="scientific">Corynebacterium felinum</name>
    <dbReference type="NCBI Taxonomy" id="131318"/>
    <lineage>
        <taxon>Bacteria</taxon>
        <taxon>Bacillati</taxon>
        <taxon>Actinomycetota</taxon>
        <taxon>Actinomycetes</taxon>
        <taxon>Mycobacteriales</taxon>
        <taxon>Corynebacteriaceae</taxon>
        <taxon>Corynebacterium</taxon>
    </lineage>
</organism>
<accession>A0ABU2B8B1</accession>